<accession>A0ABV7T6S5</accession>
<evidence type="ECO:0000313" key="3">
    <source>
        <dbReference type="Proteomes" id="UP001595630"/>
    </source>
</evidence>
<dbReference type="SFLD" id="SFLDG00358">
    <property type="entry name" value="Main_(cytGST)"/>
    <property type="match status" value="1"/>
</dbReference>
<dbReference type="EMBL" id="JBHRXZ010000022">
    <property type="protein sequence ID" value="MFC3608036.1"/>
    <property type="molecule type" value="Genomic_DNA"/>
</dbReference>
<name>A0ABV7T6S5_9GAMM</name>
<organism evidence="2 3">
    <name type="scientific">Stutzerimonas tarimensis</name>
    <dbReference type="NCBI Taxonomy" id="1507735"/>
    <lineage>
        <taxon>Bacteria</taxon>
        <taxon>Pseudomonadati</taxon>
        <taxon>Pseudomonadota</taxon>
        <taxon>Gammaproteobacteria</taxon>
        <taxon>Pseudomonadales</taxon>
        <taxon>Pseudomonadaceae</taxon>
        <taxon>Stutzerimonas</taxon>
    </lineage>
</organism>
<dbReference type="InterPro" id="IPR004045">
    <property type="entry name" value="Glutathione_S-Trfase_N"/>
</dbReference>
<reference evidence="3" key="1">
    <citation type="journal article" date="2019" name="Int. J. Syst. Evol. Microbiol.">
        <title>The Global Catalogue of Microorganisms (GCM) 10K type strain sequencing project: providing services to taxonomists for standard genome sequencing and annotation.</title>
        <authorList>
            <consortium name="The Broad Institute Genomics Platform"/>
            <consortium name="The Broad Institute Genome Sequencing Center for Infectious Disease"/>
            <person name="Wu L."/>
            <person name="Ma J."/>
        </authorList>
    </citation>
    <scope>NUCLEOTIDE SEQUENCE [LARGE SCALE GENOMIC DNA]</scope>
    <source>
        <strain evidence="3">KCTC 42447</strain>
    </source>
</reference>
<sequence length="211" mass="23787">MTLKFYMTPGSCSTGIHILLEELELAFEAHVLNLPAGDHLKPEYLAINPKGTIPALVRDDGSALTDFIAIARWLGEAYPRAGLLPRTPDDEERVRDIMDYAGHVMHGQGFTRIFTTERYSHDPERHATIQAEGRAIVERGFDYLNRLMAGREHVADDFGIADASLFYIEFWADRIGIALPGHCRAHFQRLLQRRAVRQVLAEEGYASLLRG</sequence>
<dbReference type="SUPFAM" id="SSF52833">
    <property type="entry name" value="Thioredoxin-like"/>
    <property type="match status" value="1"/>
</dbReference>
<comment type="caution">
    <text evidence="2">The sequence shown here is derived from an EMBL/GenBank/DDBJ whole genome shotgun (WGS) entry which is preliminary data.</text>
</comment>
<dbReference type="Proteomes" id="UP001595630">
    <property type="component" value="Unassembled WGS sequence"/>
</dbReference>
<feature type="domain" description="GST N-terminal" evidence="1">
    <location>
        <begin position="1"/>
        <end position="82"/>
    </location>
</feature>
<evidence type="ECO:0000259" key="1">
    <source>
        <dbReference type="PROSITE" id="PS50404"/>
    </source>
</evidence>
<dbReference type="PROSITE" id="PS50404">
    <property type="entry name" value="GST_NTER"/>
    <property type="match status" value="1"/>
</dbReference>
<protein>
    <submittedName>
        <fullName evidence="2">Glutathione S-transferase family protein</fullName>
    </submittedName>
</protein>
<dbReference type="Gene3D" id="1.20.1050.10">
    <property type="match status" value="1"/>
</dbReference>
<dbReference type="SFLD" id="SFLDG01150">
    <property type="entry name" value="Main.1:_Beta-like"/>
    <property type="match status" value="1"/>
</dbReference>
<proteinExistence type="predicted"/>
<dbReference type="RefSeq" id="WP_386364222.1">
    <property type="nucleotide sequence ID" value="NZ_JBHRXZ010000022.1"/>
</dbReference>
<dbReference type="SFLD" id="SFLDS00019">
    <property type="entry name" value="Glutathione_Transferase_(cytos"/>
    <property type="match status" value="1"/>
</dbReference>
<dbReference type="PANTHER" id="PTHR44051">
    <property type="entry name" value="GLUTATHIONE S-TRANSFERASE-RELATED"/>
    <property type="match status" value="1"/>
</dbReference>
<gene>
    <name evidence="2" type="ORF">ACFOMF_09635</name>
</gene>
<keyword evidence="3" id="KW-1185">Reference proteome</keyword>
<dbReference type="InterPro" id="IPR036282">
    <property type="entry name" value="Glutathione-S-Trfase_C_sf"/>
</dbReference>
<evidence type="ECO:0000313" key="2">
    <source>
        <dbReference type="EMBL" id="MFC3608036.1"/>
    </source>
</evidence>
<dbReference type="InterPro" id="IPR040079">
    <property type="entry name" value="Glutathione_S-Trfase"/>
</dbReference>
<dbReference type="CDD" id="cd03057">
    <property type="entry name" value="GST_N_Beta"/>
    <property type="match status" value="1"/>
</dbReference>
<dbReference type="InterPro" id="IPR036249">
    <property type="entry name" value="Thioredoxin-like_sf"/>
</dbReference>
<dbReference type="SUPFAM" id="SSF47616">
    <property type="entry name" value="GST C-terminal domain-like"/>
    <property type="match status" value="1"/>
</dbReference>
<dbReference type="PANTHER" id="PTHR44051:SF8">
    <property type="entry name" value="GLUTATHIONE S-TRANSFERASE GSTA"/>
    <property type="match status" value="1"/>
</dbReference>
<dbReference type="Pfam" id="PF13409">
    <property type="entry name" value="GST_N_2"/>
    <property type="match status" value="1"/>
</dbReference>
<dbReference type="Gene3D" id="3.40.30.10">
    <property type="entry name" value="Glutaredoxin"/>
    <property type="match status" value="1"/>
</dbReference>